<dbReference type="AlphaFoldDB" id="A0A0E9PA16"/>
<sequence length="33" mass="3832">MNRIRKRYKTPQHCTIGTIITPSGRICSFNQPN</sequence>
<reference evidence="1" key="1">
    <citation type="submission" date="2014-11" db="EMBL/GenBank/DDBJ databases">
        <authorList>
            <person name="Amaro Gonzalez C."/>
        </authorList>
    </citation>
    <scope>NUCLEOTIDE SEQUENCE</scope>
</reference>
<organism evidence="1">
    <name type="scientific">Anguilla anguilla</name>
    <name type="common">European freshwater eel</name>
    <name type="synonym">Muraena anguilla</name>
    <dbReference type="NCBI Taxonomy" id="7936"/>
    <lineage>
        <taxon>Eukaryota</taxon>
        <taxon>Metazoa</taxon>
        <taxon>Chordata</taxon>
        <taxon>Craniata</taxon>
        <taxon>Vertebrata</taxon>
        <taxon>Euteleostomi</taxon>
        <taxon>Actinopterygii</taxon>
        <taxon>Neopterygii</taxon>
        <taxon>Teleostei</taxon>
        <taxon>Anguilliformes</taxon>
        <taxon>Anguillidae</taxon>
        <taxon>Anguilla</taxon>
    </lineage>
</organism>
<evidence type="ECO:0000313" key="1">
    <source>
        <dbReference type="EMBL" id="JAH01506.1"/>
    </source>
</evidence>
<dbReference type="EMBL" id="GBXM01107071">
    <property type="protein sequence ID" value="JAH01506.1"/>
    <property type="molecule type" value="Transcribed_RNA"/>
</dbReference>
<accession>A0A0E9PA16</accession>
<protein>
    <submittedName>
        <fullName evidence="1">Uncharacterized protein</fullName>
    </submittedName>
</protein>
<proteinExistence type="predicted"/>
<name>A0A0E9PA16_ANGAN</name>
<reference evidence="1" key="2">
    <citation type="journal article" date="2015" name="Fish Shellfish Immunol.">
        <title>Early steps in the European eel (Anguilla anguilla)-Vibrio vulnificus interaction in the gills: Role of the RtxA13 toxin.</title>
        <authorList>
            <person name="Callol A."/>
            <person name="Pajuelo D."/>
            <person name="Ebbesson L."/>
            <person name="Teles M."/>
            <person name="MacKenzie S."/>
            <person name="Amaro C."/>
        </authorList>
    </citation>
    <scope>NUCLEOTIDE SEQUENCE</scope>
</reference>